<feature type="compositionally biased region" description="Low complexity" evidence="1">
    <location>
        <begin position="150"/>
        <end position="194"/>
    </location>
</feature>
<proteinExistence type="predicted"/>
<feature type="region of interest" description="Disordered" evidence="1">
    <location>
        <begin position="500"/>
        <end position="538"/>
    </location>
</feature>
<comment type="caution">
    <text evidence="3">The sequence shown here is derived from an EMBL/GenBank/DDBJ whole genome shotgun (WGS) entry which is preliminary data.</text>
</comment>
<dbReference type="AlphaFoldDB" id="A0A9W6F484"/>
<accession>A0A9W6F484</accession>
<name>A0A9W6F484_9CHLO</name>
<evidence type="ECO:0000256" key="1">
    <source>
        <dbReference type="SAM" id="MobiDB-lite"/>
    </source>
</evidence>
<keyword evidence="4" id="KW-1185">Reference proteome</keyword>
<dbReference type="CDD" id="cd20071">
    <property type="entry name" value="SET_SMYD"/>
    <property type="match status" value="1"/>
</dbReference>
<dbReference type="GO" id="GO:0005634">
    <property type="term" value="C:nucleus"/>
    <property type="evidence" value="ECO:0007669"/>
    <property type="project" value="TreeGrafter"/>
</dbReference>
<dbReference type="Proteomes" id="UP001165080">
    <property type="component" value="Unassembled WGS sequence"/>
</dbReference>
<feature type="compositionally biased region" description="Low complexity" evidence="1">
    <location>
        <begin position="394"/>
        <end position="437"/>
    </location>
</feature>
<evidence type="ECO:0000313" key="4">
    <source>
        <dbReference type="Proteomes" id="UP001165080"/>
    </source>
</evidence>
<dbReference type="EMBL" id="BRXU01000014">
    <property type="protein sequence ID" value="GLC55857.1"/>
    <property type="molecule type" value="Genomic_DNA"/>
</dbReference>
<dbReference type="PROSITE" id="PS51257">
    <property type="entry name" value="PROKAR_LIPOPROTEIN"/>
    <property type="match status" value="1"/>
</dbReference>
<gene>
    <name evidence="3" type="primary">PLEST010022</name>
    <name evidence="3" type="ORF">PLESTB_001036400</name>
</gene>
<dbReference type="PANTHER" id="PTHR12197:SF251">
    <property type="entry name" value="EG:BACR7C10.4 PROTEIN"/>
    <property type="match status" value="1"/>
</dbReference>
<dbReference type="PANTHER" id="PTHR12197">
    <property type="entry name" value="HISTONE-LYSINE N-METHYLTRANSFERASE SMYD"/>
    <property type="match status" value="1"/>
</dbReference>
<feature type="domain" description="SET" evidence="2">
    <location>
        <begin position="223"/>
        <end position="661"/>
    </location>
</feature>
<sequence>MQKVVRAVCGAACQGPGLSGCLPLVSSGAIQLCADAQANPHCGLPPLLHRTCPPDPISSTPTLTSTPTSISTTPNPDRPAKQPSNQPRWAEAEGGSGDHFSGGFVGRNGASGFEPLLPRRHCCTTAASWLGGGVGRRDDVAAEAAAAAAAVPASEADQATQRAARPAAAASPSAQTAAAGGGAAAPLPESSQVQPPSPSPSPSPLRRPLPSAAELLAPLLEGKPFTVVQVPGRGRGVVATRSIRAGEVVHLEVPLLTFPELGAARGVCYHCLSPVDLSPSPVRHRGPSGRRFCCDACLAAAREQYLEVEEAAAEAAGAAAASRRGGAAGTAAAASADGGGGGGPLSELYEQCRVHGERFPLMAARLVFMEVSEAVRQYLLPLRGTRSRPRASSEETSAPPAAAAAAAGEPSGAATTADAGNDADTNTATVANPSAAGAGSGGMPVAVRGDPLRGVLSVLCFANLTPPYPEPWLQQHGLLAAALRNLAADPKALRNLAVAAAATSSRPLPEQEAGRRREEGSGGGAGPGAGEDADGDGDSWRAAVEAAAADGLGHTVAAVVDERLDVEWFVGVMARLHLNVFQVHNPLAGADPSDLAAAAAALVSGTAGGASSGSAVYQLASLFNHSCEPTLELSFPSLDATAAFTAARDIAPGEELCVSYLDVGLPYAARRRHLEWSYGFVCGCARCREEEEEQEAEAEERGRGRERG</sequence>
<dbReference type="InterPro" id="IPR046341">
    <property type="entry name" value="SET_dom_sf"/>
</dbReference>
<dbReference type="Pfam" id="PF00856">
    <property type="entry name" value="SET"/>
    <property type="match status" value="1"/>
</dbReference>
<dbReference type="InterPro" id="IPR001214">
    <property type="entry name" value="SET_dom"/>
</dbReference>
<feature type="compositionally biased region" description="Pro residues" evidence="1">
    <location>
        <begin position="195"/>
        <end position="207"/>
    </location>
</feature>
<dbReference type="SUPFAM" id="SSF82199">
    <property type="entry name" value="SET domain"/>
    <property type="match status" value="1"/>
</dbReference>
<protein>
    <recommendedName>
        <fullName evidence="2">SET domain-containing protein</fullName>
    </recommendedName>
</protein>
<reference evidence="3 4" key="1">
    <citation type="journal article" date="2023" name="Commun. Biol.">
        <title>Reorganization of the ancestral sex-determining regions during the evolution of trioecy in Pleodorina starrii.</title>
        <authorList>
            <person name="Takahashi K."/>
            <person name="Suzuki S."/>
            <person name="Kawai-Toyooka H."/>
            <person name="Yamamoto K."/>
            <person name="Hamaji T."/>
            <person name="Ootsuki R."/>
            <person name="Yamaguchi H."/>
            <person name="Kawachi M."/>
            <person name="Higashiyama T."/>
            <person name="Nozaki H."/>
        </authorList>
    </citation>
    <scope>NUCLEOTIDE SEQUENCE [LARGE SCALE GENOMIC DNA]</scope>
    <source>
        <strain evidence="3 4">NIES-4479</strain>
    </source>
</reference>
<feature type="compositionally biased region" description="Low complexity" evidence="1">
    <location>
        <begin position="57"/>
        <end position="75"/>
    </location>
</feature>
<dbReference type="InterPro" id="IPR050869">
    <property type="entry name" value="H3K4_H4K5_MeTrfase"/>
</dbReference>
<evidence type="ECO:0000259" key="2">
    <source>
        <dbReference type="PROSITE" id="PS50280"/>
    </source>
</evidence>
<organism evidence="3 4">
    <name type="scientific">Pleodorina starrii</name>
    <dbReference type="NCBI Taxonomy" id="330485"/>
    <lineage>
        <taxon>Eukaryota</taxon>
        <taxon>Viridiplantae</taxon>
        <taxon>Chlorophyta</taxon>
        <taxon>core chlorophytes</taxon>
        <taxon>Chlorophyceae</taxon>
        <taxon>CS clade</taxon>
        <taxon>Chlamydomonadales</taxon>
        <taxon>Volvocaceae</taxon>
        <taxon>Pleodorina</taxon>
    </lineage>
</organism>
<feature type="region of interest" description="Disordered" evidence="1">
    <location>
        <begin position="384"/>
        <end position="441"/>
    </location>
</feature>
<dbReference type="PROSITE" id="PS50280">
    <property type="entry name" value="SET"/>
    <property type="match status" value="1"/>
</dbReference>
<evidence type="ECO:0000313" key="3">
    <source>
        <dbReference type="EMBL" id="GLC55857.1"/>
    </source>
</evidence>
<dbReference type="SMART" id="SM00317">
    <property type="entry name" value="SET"/>
    <property type="match status" value="1"/>
</dbReference>
<dbReference type="Gene3D" id="2.170.270.10">
    <property type="entry name" value="SET domain"/>
    <property type="match status" value="2"/>
</dbReference>
<dbReference type="Gene3D" id="6.10.140.2220">
    <property type="match status" value="1"/>
</dbReference>
<feature type="region of interest" description="Disordered" evidence="1">
    <location>
        <begin position="150"/>
        <end position="209"/>
    </location>
</feature>
<feature type="region of interest" description="Disordered" evidence="1">
    <location>
        <begin position="53"/>
        <end position="103"/>
    </location>
</feature>